<accession>A0ABN8RTC1</accession>
<dbReference type="Proteomes" id="UP001159405">
    <property type="component" value="Unassembled WGS sequence"/>
</dbReference>
<protein>
    <recommendedName>
        <fullName evidence="3">HECT-type E3 ubiquitin transferase</fullName>
        <ecNumber evidence="3">2.3.2.26</ecNumber>
    </recommendedName>
</protein>
<evidence type="ECO:0000256" key="2">
    <source>
        <dbReference type="ARBA" id="ARBA00004906"/>
    </source>
</evidence>
<evidence type="ECO:0000256" key="5">
    <source>
        <dbReference type="ARBA" id="ARBA00022786"/>
    </source>
</evidence>
<dbReference type="InterPro" id="IPR050409">
    <property type="entry name" value="E3_ubiq-protein_ligase"/>
</dbReference>
<dbReference type="PANTHER" id="PTHR11254">
    <property type="entry name" value="HECT DOMAIN UBIQUITIN-PROTEIN LIGASE"/>
    <property type="match status" value="1"/>
</dbReference>
<evidence type="ECO:0000313" key="9">
    <source>
        <dbReference type="Proteomes" id="UP001159405"/>
    </source>
</evidence>
<keyword evidence="5 6" id="KW-0833">Ubl conjugation pathway</keyword>
<evidence type="ECO:0000259" key="7">
    <source>
        <dbReference type="PROSITE" id="PS50237"/>
    </source>
</evidence>
<dbReference type="InterPro" id="IPR000569">
    <property type="entry name" value="HECT_dom"/>
</dbReference>
<evidence type="ECO:0000256" key="6">
    <source>
        <dbReference type="PROSITE-ProRule" id="PRU00104"/>
    </source>
</evidence>
<dbReference type="Gene3D" id="3.30.2410.10">
    <property type="entry name" value="Hect, E3 ligase catalytic domain"/>
    <property type="match status" value="1"/>
</dbReference>
<evidence type="ECO:0000256" key="3">
    <source>
        <dbReference type="ARBA" id="ARBA00012485"/>
    </source>
</evidence>
<organism evidence="8 9">
    <name type="scientific">Porites lobata</name>
    <dbReference type="NCBI Taxonomy" id="104759"/>
    <lineage>
        <taxon>Eukaryota</taxon>
        <taxon>Metazoa</taxon>
        <taxon>Cnidaria</taxon>
        <taxon>Anthozoa</taxon>
        <taxon>Hexacorallia</taxon>
        <taxon>Scleractinia</taxon>
        <taxon>Fungiina</taxon>
        <taxon>Poritidae</taxon>
        <taxon>Porites</taxon>
    </lineage>
</organism>
<dbReference type="SMART" id="SM00119">
    <property type="entry name" value="HECTc"/>
    <property type="match status" value="1"/>
</dbReference>
<dbReference type="PROSITE" id="PS50237">
    <property type="entry name" value="HECT"/>
    <property type="match status" value="2"/>
</dbReference>
<feature type="non-terminal residue" evidence="8">
    <location>
        <position position="328"/>
    </location>
</feature>
<feature type="active site" description="Glycyl thioester intermediate" evidence="6">
    <location>
        <position position="321"/>
    </location>
</feature>
<comment type="catalytic activity">
    <reaction evidence="1">
        <text>S-ubiquitinyl-[E2 ubiquitin-conjugating enzyme]-L-cysteine + [acceptor protein]-L-lysine = [E2 ubiquitin-conjugating enzyme]-L-cysteine + N(6)-ubiquitinyl-[acceptor protein]-L-lysine.</text>
        <dbReference type="EC" id="2.3.2.26"/>
    </reaction>
</comment>
<keyword evidence="9" id="KW-1185">Reference proteome</keyword>
<dbReference type="EMBL" id="CALNXK010000327">
    <property type="protein sequence ID" value="CAH3182587.1"/>
    <property type="molecule type" value="Genomic_DNA"/>
</dbReference>
<dbReference type="Pfam" id="PF00632">
    <property type="entry name" value="HECT"/>
    <property type="match status" value="1"/>
</dbReference>
<sequence length="328" mass="37109">IRLKVRRSCLWEDTLAKIKRINHDCLNGIVTVQFIGEPAVDEGGPRKEFFFLVHKHMQQSSSLFTGPSSNRRFVHNVMALQREEYLHYGIISALSVLQGSPGPVMFAAPIVDYIVYGKLDSVSVPVSDLPSGKVKTTLEELEAIGDRERFKQEASFNTRLRSKAGYAKPIVTLEDKDEFTRCICLHHLILWLATNRVLDVIRNSPNQSRKLLQYYEHEKLTAEIVDNQFQRVFSVDGSNKRAKEEAIAFNFTHYLDYVEGLITTTVLDPETDEIHTSKAELAHVLQFVTGCPALPATGFDTNLTIVFDHEEIQRKLSANTCSCTLNIP</sequence>
<proteinExistence type="predicted"/>
<comment type="caution">
    <text evidence="6">Lacks conserved residue(s) required for the propagation of feature annotation.</text>
</comment>
<feature type="domain" description="HECT" evidence="7">
    <location>
        <begin position="22"/>
        <end position="57"/>
    </location>
</feature>
<evidence type="ECO:0000256" key="1">
    <source>
        <dbReference type="ARBA" id="ARBA00000885"/>
    </source>
</evidence>
<evidence type="ECO:0000256" key="4">
    <source>
        <dbReference type="ARBA" id="ARBA00022679"/>
    </source>
</evidence>
<comment type="pathway">
    <text evidence="2">Protein modification; protein ubiquitination.</text>
</comment>
<comment type="caution">
    <text evidence="8">The sequence shown here is derived from an EMBL/GenBank/DDBJ whole genome shotgun (WGS) entry which is preliminary data.</text>
</comment>
<evidence type="ECO:0000313" key="8">
    <source>
        <dbReference type="EMBL" id="CAH3182587.1"/>
    </source>
</evidence>
<dbReference type="Gene3D" id="3.90.1750.10">
    <property type="entry name" value="Hect, E3 ligase catalytic domains"/>
    <property type="match status" value="1"/>
</dbReference>
<dbReference type="SUPFAM" id="SSF56204">
    <property type="entry name" value="Hect, E3 ligase catalytic domain"/>
    <property type="match status" value="2"/>
</dbReference>
<feature type="non-terminal residue" evidence="8">
    <location>
        <position position="1"/>
    </location>
</feature>
<dbReference type="EC" id="2.3.2.26" evidence="3"/>
<reference evidence="8 9" key="1">
    <citation type="submission" date="2022-05" db="EMBL/GenBank/DDBJ databases">
        <authorList>
            <consortium name="Genoscope - CEA"/>
            <person name="William W."/>
        </authorList>
    </citation>
    <scope>NUCLEOTIDE SEQUENCE [LARGE SCALE GENOMIC DNA]</scope>
</reference>
<feature type="domain" description="HECT" evidence="7">
    <location>
        <begin position="280"/>
        <end position="328"/>
    </location>
</feature>
<dbReference type="InterPro" id="IPR035983">
    <property type="entry name" value="Hect_E3_ubiquitin_ligase"/>
</dbReference>
<dbReference type="PANTHER" id="PTHR11254:SF67">
    <property type="entry name" value="E3 UBIQUITIN-PROTEIN LIGASE HUWE1"/>
    <property type="match status" value="1"/>
</dbReference>
<keyword evidence="4" id="KW-0808">Transferase</keyword>
<name>A0ABN8RTC1_9CNID</name>
<gene>
    <name evidence="8" type="ORF">PLOB_00027092</name>
</gene>